<feature type="compositionally biased region" description="Basic and acidic residues" evidence="1">
    <location>
        <begin position="31"/>
        <end position="46"/>
    </location>
</feature>
<proteinExistence type="predicted"/>
<gene>
    <name evidence="2" type="ORF">HUJ06_023882</name>
</gene>
<evidence type="ECO:0000313" key="3">
    <source>
        <dbReference type="Proteomes" id="UP000607653"/>
    </source>
</evidence>
<name>A0A822XTJ3_NELNU</name>
<reference evidence="2 3" key="1">
    <citation type="journal article" date="2020" name="Mol. Biol. Evol.">
        <title>Distinct Expression and Methylation Patterns for Genes with Different Fates following a Single Whole-Genome Duplication in Flowering Plants.</title>
        <authorList>
            <person name="Shi T."/>
            <person name="Rahmani R.S."/>
            <person name="Gugger P.F."/>
            <person name="Wang M."/>
            <person name="Li H."/>
            <person name="Zhang Y."/>
            <person name="Li Z."/>
            <person name="Wang Q."/>
            <person name="Van de Peer Y."/>
            <person name="Marchal K."/>
            <person name="Chen J."/>
        </authorList>
    </citation>
    <scope>NUCLEOTIDE SEQUENCE [LARGE SCALE GENOMIC DNA]</scope>
    <source>
        <tissue evidence="2">Leaf</tissue>
    </source>
</reference>
<dbReference type="EMBL" id="DUZY01000001">
    <property type="protein sequence ID" value="DAD22419.1"/>
    <property type="molecule type" value="Genomic_DNA"/>
</dbReference>
<evidence type="ECO:0000313" key="2">
    <source>
        <dbReference type="EMBL" id="DAD22419.1"/>
    </source>
</evidence>
<dbReference type="AlphaFoldDB" id="A0A822XTJ3"/>
<protein>
    <submittedName>
        <fullName evidence="2">Uncharacterized protein</fullName>
    </submittedName>
</protein>
<sequence length="62" mass="7130">MKRIRKASSSPWPWFFKHWVTGHVESLEMEPGGRDRSQPKIKEKAVLHPNPIHGGKGENLTK</sequence>
<evidence type="ECO:0000256" key="1">
    <source>
        <dbReference type="SAM" id="MobiDB-lite"/>
    </source>
</evidence>
<feature type="region of interest" description="Disordered" evidence="1">
    <location>
        <begin position="27"/>
        <end position="62"/>
    </location>
</feature>
<organism evidence="2 3">
    <name type="scientific">Nelumbo nucifera</name>
    <name type="common">Sacred lotus</name>
    <dbReference type="NCBI Taxonomy" id="4432"/>
    <lineage>
        <taxon>Eukaryota</taxon>
        <taxon>Viridiplantae</taxon>
        <taxon>Streptophyta</taxon>
        <taxon>Embryophyta</taxon>
        <taxon>Tracheophyta</taxon>
        <taxon>Spermatophyta</taxon>
        <taxon>Magnoliopsida</taxon>
        <taxon>Proteales</taxon>
        <taxon>Nelumbonaceae</taxon>
        <taxon>Nelumbo</taxon>
    </lineage>
</organism>
<keyword evidence="3" id="KW-1185">Reference proteome</keyword>
<comment type="caution">
    <text evidence="2">The sequence shown here is derived from an EMBL/GenBank/DDBJ whole genome shotgun (WGS) entry which is preliminary data.</text>
</comment>
<dbReference type="Proteomes" id="UP000607653">
    <property type="component" value="Unassembled WGS sequence"/>
</dbReference>
<accession>A0A822XTJ3</accession>